<reference evidence="1 2" key="1">
    <citation type="journal article" date="2015" name="Genome Announc.">
        <title>Complete Genome Sequence of Enterococcus Bacteriophage EFLK1.</title>
        <authorList>
            <person name="Khalifa L."/>
            <person name="Coppenhagen-Glazer S."/>
            <person name="Shlezinger M."/>
            <person name="Kott-Gutkowski M."/>
            <person name="Adini O."/>
            <person name="Beyth N."/>
            <person name="Hazan R."/>
        </authorList>
    </citation>
    <scope>NUCLEOTIDE SEQUENCE [LARGE SCALE GENOMIC DNA]</scope>
</reference>
<dbReference type="KEGG" id="vg:26646001"/>
<name>A0A0E3XDC0_9CAUD</name>
<organism evidence="1 2">
    <name type="scientific">Enterococcus phage EFLK1</name>
    <dbReference type="NCBI Taxonomy" id="1640885"/>
    <lineage>
        <taxon>Viruses</taxon>
        <taxon>Duplodnaviria</taxon>
        <taxon>Heunggongvirae</taxon>
        <taxon>Uroviricota</taxon>
        <taxon>Caudoviricetes</taxon>
        <taxon>Herelleviridae</taxon>
        <taxon>Brockvirinae</taxon>
        <taxon>Kochikohdavirus</taxon>
        <taxon>Kochikohdavirus EFLK1</taxon>
    </lineage>
</organism>
<dbReference type="GeneID" id="26646001"/>
<accession>A0A0E3XDC0</accession>
<evidence type="ECO:0000313" key="1">
    <source>
        <dbReference type="EMBL" id="AKC05124.2"/>
    </source>
</evidence>
<protein>
    <recommendedName>
        <fullName evidence="3">Baseplate protein</fullName>
    </recommendedName>
</protein>
<dbReference type="Proteomes" id="UP000033340">
    <property type="component" value="Segment"/>
</dbReference>
<dbReference type="RefSeq" id="YP_009219855.2">
    <property type="nucleotide sequence ID" value="NC_029026.1"/>
</dbReference>
<evidence type="ECO:0000313" key="2">
    <source>
        <dbReference type="Proteomes" id="UP000033340"/>
    </source>
</evidence>
<keyword evidence="2" id="KW-1185">Reference proteome</keyword>
<dbReference type="EMBL" id="KR049063">
    <property type="protein sequence ID" value="AKC05124.2"/>
    <property type="molecule type" value="Genomic_DNA"/>
</dbReference>
<sequence length="181" mass="20375">MAIATNNSRVYASLQLKNKQDSMYLAIGKTTPWTNEDAPPAPDPTTTTLTEVIGYKKVARVSLCREYLPSDDSKYPVVSYGSRKFTLIPDEDGYKEQAWMVYVEAEITGDELPTGTFRQVGIHTDLVSKASSEKRALLPTDVTDAGILQFFENRQQQNRTSDVILKEKFIITMENKKSVKQ</sequence>
<reference evidence="2" key="2">
    <citation type="submission" date="2015-03" db="EMBL/GenBank/DDBJ databases">
        <title>Additive effect of two phages aimed for phage therapy.</title>
        <authorList>
            <person name="Khalifa L."/>
            <person name="Beyth N."/>
            <person name="Hazan R."/>
        </authorList>
    </citation>
    <scope>NUCLEOTIDE SEQUENCE [LARGE SCALE GENOMIC DNA]</scope>
</reference>
<dbReference type="Gene3D" id="2.60.340.10">
    <property type="entry name" value="baseplate structural protein gp8, domain 1"/>
    <property type="match status" value="1"/>
</dbReference>
<evidence type="ECO:0008006" key="3">
    <source>
        <dbReference type="Google" id="ProtNLM"/>
    </source>
</evidence>
<proteinExistence type="predicted"/>
<dbReference type="Pfam" id="PF25691">
    <property type="entry name" value="BW3TFN"/>
    <property type="match status" value="1"/>
</dbReference>
<dbReference type="InterPro" id="IPR058040">
    <property type="entry name" value="BW3TFN"/>
</dbReference>
<dbReference type="InterPro" id="IPR036327">
    <property type="entry name" value="Gp8_sf"/>
</dbReference>
<dbReference type="SUPFAM" id="SSF89433">
    <property type="entry name" value="Baseplate structural protein gp8"/>
    <property type="match status" value="1"/>
</dbReference>